<evidence type="ECO:0000313" key="3">
    <source>
        <dbReference type="Proteomes" id="UP000675121"/>
    </source>
</evidence>
<name>A0A9N8NHB7_9BURK</name>
<dbReference type="InterPro" id="IPR007712">
    <property type="entry name" value="RelE/ParE_toxin"/>
</dbReference>
<dbReference type="InterPro" id="IPR035093">
    <property type="entry name" value="RelE/ParE_toxin_dom_sf"/>
</dbReference>
<keyword evidence="1" id="KW-1277">Toxin-antitoxin system</keyword>
<keyword evidence="3" id="KW-1185">Reference proteome</keyword>
<gene>
    <name evidence="2" type="ORF">R70211_07712</name>
</gene>
<dbReference type="PANTHER" id="PTHR38813">
    <property type="match status" value="1"/>
</dbReference>
<dbReference type="Proteomes" id="UP000675121">
    <property type="component" value="Unassembled WGS sequence"/>
</dbReference>
<evidence type="ECO:0000256" key="1">
    <source>
        <dbReference type="ARBA" id="ARBA00022649"/>
    </source>
</evidence>
<dbReference type="EMBL" id="CAJNAS010000064">
    <property type="protein sequence ID" value="CAE6969703.1"/>
    <property type="molecule type" value="Genomic_DNA"/>
</dbReference>
<dbReference type="AlphaFoldDB" id="A0A9N8NHB7"/>
<sequence>MNAINWTQKAAKQLRKLDRQHQVAIRDGVSTLAAMPDCQSVKALTDHEYGYRLRVGNYRVLFNWDGAIKVVEIEEVRKRNERTY</sequence>
<dbReference type="Gene3D" id="3.30.2310.20">
    <property type="entry name" value="RelE-like"/>
    <property type="match status" value="1"/>
</dbReference>
<evidence type="ECO:0008006" key="4">
    <source>
        <dbReference type="Google" id="ProtNLM"/>
    </source>
</evidence>
<protein>
    <recommendedName>
        <fullName evidence="4">Type II toxin-antitoxin system RelE/ParE family toxin</fullName>
    </recommendedName>
</protein>
<comment type="caution">
    <text evidence="2">The sequence shown here is derived from an EMBL/GenBank/DDBJ whole genome shotgun (WGS) entry which is preliminary data.</text>
</comment>
<dbReference type="InterPro" id="IPR052747">
    <property type="entry name" value="TA_system_RelE_toxin"/>
</dbReference>
<dbReference type="PANTHER" id="PTHR38813:SF1">
    <property type="entry name" value="TOXIN RELE1-RELATED"/>
    <property type="match status" value="1"/>
</dbReference>
<organism evidence="2 3">
    <name type="scientific">Paraburkholderia domus</name>
    <dbReference type="NCBI Taxonomy" id="2793075"/>
    <lineage>
        <taxon>Bacteria</taxon>
        <taxon>Pseudomonadati</taxon>
        <taxon>Pseudomonadota</taxon>
        <taxon>Betaproteobacteria</taxon>
        <taxon>Burkholderiales</taxon>
        <taxon>Burkholderiaceae</taxon>
        <taxon>Paraburkholderia</taxon>
    </lineage>
</organism>
<dbReference type="SUPFAM" id="SSF143011">
    <property type="entry name" value="RelE-like"/>
    <property type="match status" value="1"/>
</dbReference>
<dbReference type="RefSeq" id="WP_200655540.1">
    <property type="nucleotide sequence ID" value="NZ_CAJNAS010000064.1"/>
</dbReference>
<dbReference type="Pfam" id="PF05016">
    <property type="entry name" value="ParE_toxin"/>
    <property type="match status" value="1"/>
</dbReference>
<reference evidence="2" key="1">
    <citation type="submission" date="2021-02" db="EMBL/GenBank/DDBJ databases">
        <authorList>
            <person name="Vanwijnsberghe S."/>
        </authorList>
    </citation>
    <scope>NUCLEOTIDE SEQUENCE</scope>
    <source>
        <strain evidence="2">R-70211</strain>
    </source>
</reference>
<proteinExistence type="predicted"/>
<evidence type="ECO:0000313" key="2">
    <source>
        <dbReference type="EMBL" id="CAE6969703.1"/>
    </source>
</evidence>
<accession>A0A9N8NHB7</accession>